<evidence type="ECO:0000313" key="5">
    <source>
        <dbReference type="EMBL" id="EGF83775.1"/>
    </source>
</evidence>
<dbReference type="EMBL" id="GL882879">
    <property type="protein sequence ID" value="EGF83775.1"/>
    <property type="molecule type" value="Genomic_DNA"/>
</dbReference>
<evidence type="ECO:0000256" key="3">
    <source>
        <dbReference type="ARBA" id="ARBA00022574"/>
    </source>
</evidence>
<keyword evidence="6" id="KW-1185">Reference proteome</keyword>
<dbReference type="InParanoid" id="F4NRW8"/>
<accession>F4NRW8</accession>
<keyword evidence="2" id="KW-0963">Cytoplasm</keyword>
<dbReference type="STRING" id="684364.F4NRW8"/>
<dbReference type="InterPro" id="IPR050687">
    <property type="entry name" value="Dynein_IC"/>
</dbReference>
<dbReference type="OrthoDB" id="366230at2759"/>
<dbReference type="GO" id="GO:0045504">
    <property type="term" value="F:dynein heavy chain binding"/>
    <property type="evidence" value="ECO:0000318"/>
    <property type="project" value="GO_Central"/>
</dbReference>
<dbReference type="HOGENOM" id="CLU_012999_0_1_1"/>
<feature type="non-terminal residue" evidence="5">
    <location>
        <position position="1"/>
    </location>
</feature>
<organism evidence="5 6">
    <name type="scientific">Batrachochytrium dendrobatidis (strain JAM81 / FGSC 10211)</name>
    <name type="common">Frog chytrid fungus</name>
    <dbReference type="NCBI Taxonomy" id="684364"/>
    <lineage>
        <taxon>Eukaryota</taxon>
        <taxon>Fungi</taxon>
        <taxon>Fungi incertae sedis</taxon>
        <taxon>Chytridiomycota</taxon>
        <taxon>Chytridiomycota incertae sedis</taxon>
        <taxon>Chytridiomycetes</taxon>
        <taxon>Rhizophydiales</taxon>
        <taxon>Rhizophydiales incertae sedis</taxon>
        <taxon>Batrachochytrium</taxon>
    </lineage>
</organism>
<dbReference type="OMA" id="CTCMSFA"/>
<dbReference type="Gene3D" id="2.130.10.10">
    <property type="entry name" value="YVTN repeat-like/Quinoprotein amine dehydrogenase"/>
    <property type="match status" value="2"/>
</dbReference>
<dbReference type="GO" id="GO:0045503">
    <property type="term" value="F:dynein light chain binding"/>
    <property type="evidence" value="ECO:0000318"/>
    <property type="project" value="GO_Central"/>
</dbReference>
<dbReference type="InterPro" id="IPR036322">
    <property type="entry name" value="WD40_repeat_dom_sf"/>
</dbReference>
<evidence type="ECO:0000256" key="1">
    <source>
        <dbReference type="ARBA" id="ARBA00004496"/>
    </source>
</evidence>
<dbReference type="PANTHER" id="PTHR12442:SF22">
    <property type="entry name" value="CYTOPLASMIC DYNEIN 1 INTERMEDIATE CHAIN-RELATED"/>
    <property type="match status" value="1"/>
</dbReference>
<dbReference type="FunCoup" id="F4NRW8">
    <property type="interactions" value="94"/>
</dbReference>
<dbReference type="InterPro" id="IPR015943">
    <property type="entry name" value="WD40/YVTN_repeat-like_dom_sf"/>
</dbReference>
<dbReference type="GO" id="GO:0005737">
    <property type="term" value="C:cytoplasm"/>
    <property type="evidence" value="ECO:0007669"/>
    <property type="project" value="UniProtKB-SubCell"/>
</dbReference>
<dbReference type="GO" id="GO:0005868">
    <property type="term" value="C:cytoplasmic dynein complex"/>
    <property type="evidence" value="ECO:0000318"/>
    <property type="project" value="GO_Central"/>
</dbReference>
<evidence type="ECO:0000256" key="4">
    <source>
        <dbReference type="ARBA" id="ARBA00022737"/>
    </source>
</evidence>
<evidence type="ECO:0000313" key="6">
    <source>
        <dbReference type="Proteomes" id="UP000007241"/>
    </source>
</evidence>
<dbReference type="Pfam" id="PF00400">
    <property type="entry name" value="WD40"/>
    <property type="match status" value="2"/>
</dbReference>
<name>F4NRW8_BATDJ</name>
<dbReference type="GeneID" id="18241941"/>
<dbReference type="SUPFAM" id="SSF50978">
    <property type="entry name" value="WD40 repeat-like"/>
    <property type="match status" value="1"/>
</dbReference>
<dbReference type="GO" id="GO:0010970">
    <property type="term" value="P:transport along microtubule"/>
    <property type="evidence" value="ECO:0000318"/>
    <property type="project" value="GO_Central"/>
</dbReference>
<dbReference type="FunFam" id="2.130.10.10:FF:001193">
    <property type="entry name" value="DYnein Chain, light Intermediate"/>
    <property type="match status" value="1"/>
</dbReference>
<proteinExistence type="predicted"/>
<keyword evidence="4" id="KW-0677">Repeat</keyword>
<dbReference type="SMART" id="SM00320">
    <property type="entry name" value="WD40"/>
    <property type="match status" value="7"/>
</dbReference>
<gene>
    <name evidence="5" type="ORF">BATDEDRAFT_8508</name>
</gene>
<reference evidence="5 6" key="1">
    <citation type="submission" date="2009-12" db="EMBL/GenBank/DDBJ databases">
        <title>The draft genome of Batrachochytrium dendrobatidis.</title>
        <authorList>
            <consortium name="US DOE Joint Genome Institute (JGI-PGF)"/>
            <person name="Kuo A."/>
            <person name="Salamov A."/>
            <person name="Schmutz J."/>
            <person name="Lucas S."/>
            <person name="Pitluck S."/>
            <person name="Rosenblum E."/>
            <person name="Stajich J."/>
            <person name="Eisen M."/>
            <person name="Grigoriev I.V."/>
        </authorList>
    </citation>
    <scope>NUCLEOTIDE SEQUENCE [LARGE SCALE GENOMIC DNA]</scope>
    <source>
        <strain evidence="6">JAM81 / FGSC 10211</strain>
    </source>
</reference>
<keyword evidence="3" id="KW-0853">WD repeat</keyword>
<sequence>EMHIPELSEQEKAAIITSEDFLHFFDQSTRYIERALAEDYDILSDYTATVDQLPSKGVAEIQRKCVFSNEKLTKNRSVTDLDWSTHYPELLLGSYNKNSANINEPDGLVLLWNLHMAGRPEFSLQAQSDVMTAKFSPFHHNLVVGGTYSGQIVIWDTRAKSTPILKTSLSSPGHSHPVYSLSIVGTQNAHNLVTASTDGVVCTWQLDMLAHPQDLIELTHPSNSRTDEVAISCMDFSKNDFTTYWVGTEEGNIYQSNRHDRAGRCFVYSGHNGMITGIDFHPSETDAGFCDLFLTSSVDWTTSRVGMQSSGPISCLHSFDEAQDYIFDVAWCPTHPAIFGSVDSSGRFDLYNLAISEVPIATEVVPNKKALNKLGWDKEGRHVGLASIDGSLSVYDTGKVSGFAIASCLAIAMLLVCRDALVILC</sequence>
<evidence type="ECO:0000256" key="2">
    <source>
        <dbReference type="ARBA" id="ARBA00022490"/>
    </source>
</evidence>
<dbReference type="InterPro" id="IPR001680">
    <property type="entry name" value="WD40_rpt"/>
</dbReference>
<protein>
    <submittedName>
        <fullName evidence="5">Uncharacterized protein</fullName>
    </submittedName>
</protein>
<dbReference type="RefSeq" id="XP_006675013.1">
    <property type="nucleotide sequence ID" value="XM_006674950.1"/>
</dbReference>
<dbReference type="AlphaFoldDB" id="F4NRW8"/>
<dbReference type="PANTHER" id="PTHR12442">
    <property type="entry name" value="DYNEIN INTERMEDIATE CHAIN"/>
    <property type="match status" value="1"/>
</dbReference>
<dbReference type="Proteomes" id="UP000007241">
    <property type="component" value="Unassembled WGS sequence"/>
</dbReference>
<comment type="subcellular location">
    <subcellularLocation>
        <location evidence="1">Cytoplasm</location>
    </subcellularLocation>
</comment>